<feature type="domain" description="2Fe-2S ferredoxin-type" evidence="7">
    <location>
        <begin position="243"/>
        <end position="328"/>
    </location>
</feature>
<keyword evidence="4 9" id="KW-0560">Oxidoreductase</keyword>
<name>A0A975X9M4_9BURK</name>
<evidence type="ECO:0000313" key="10">
    <source>
        <dbReference type="Proteomes" id="UP000256780"/>
    </source>
</evidence>
<dbReference type="Proteomes" id="UP000256780">
    <property type="component" value="Chromosome CBM2587_b"/>
</dbReference>
<evidence type="ECO:0000256" key="5">
    <source>
        <dbReference type="ARBA" id="ARBA00023004"/>
    </source>
</evidence>
<dbReference type="InterPro" id="IPR050415">
    <property type="entry name" value="MRET"/>
</dbReference>
<dbReference type="PROSITE" id="PS51384">
    <property type="entry name" value="FAD_FR"/>
    <property type="match status" value="1"/>
</dbReference>
<dbReference type="InterPro" id="IPR006058">
    <property type="entry name" value="2Fe2S_fd_BS"/>
</dbReference>
<sequence>MSTTPHPPVATRVRSIRIEADGIRSFELWPVTGTLSESEAGAHVDVHLPGGLTRQYSLINPGESHRYIIAVNRDPSSRGGSRYLHEQVQVGDELLIGLPRNHFPLNEAAPHSVLIAGGIGVTPLLAMARRLSRLGRSWTFYYCARTRARAAFLEALAQLAGHAADATLHCIFDGEPGQAALELAPVVGKHAGADFYCCGPSPLLDAFTEACAAIAPERVHVEFFGAARNAQDGSVAQQAARPFQVVLNSSGRTLDVPADRSLLDVLLEHGLPVFSSCREGICGSCETQVLAGEPDHHDRVLTPQERATGRTMMVCVSRCKGESLVLAL</sequence>
<evidence type="ECO:0000256" key="3">
    <source>
        <dbReference type="ARBA" id="ARBA00022723"/>
    </source>
</evidence>
<dbReference type="GO" id="GO:0051213">
    <property type="term" value="F:dioxygenase activity"/>
    <property type="evidence" value="ECO:0007669"/>
    <property type="project" value="UniProtKB-KW"/>
</dbReference>
<dbReference type="InterPro" id="IPR036010">
    <property type="entry name" value="2Fe-2S_ferredoxin-like_sf"/>
</dbReference>
<accession>A0A975X9M4</accession>
<dbReference type="SUPFAM" id="SSF52343">
    <property type="entry name" value="Ferredoxin reductase-like, C-terminal NADP-linked domain"/>
    <property type="match status" value="1"/>
</dbReference>
<dbReference type="Gene3D" id="3.10.20.30">
    <property type="match status" value="1"/>
</dbReference>
<evidence type="ECO:0000256" key="1">
    <source>
        <dbReference type="ARBA" id="ARBA00022630"/>
    </source>
</evidence>
<dbReference type="InterPro" id="IPR012675">
    <property type="entry name" value="Beta-grasp_dom_sf"/>
</dbReference>
<comment type="caution">
    <text evidence="9">The sequence shown here is derived from an EMBL/GenBank/DDBJ whole genome shotgun (WGS) entry which is preliminary data.</text>
</comment>
<organism evidence="9 10">
    <name type="scientific">Cupriavidus taiwanensis</name>
    <dbReference type="NCBI Taxonomy" id="164546"/>
    <lineage>
        <taxon>Bacteria</taxon>
        <taxon>Pseudomonadati</taxon>
        <taxon>Pseudomonadota</taxon>
        <taxon>Betaproteobacteria</taxon>
        <taxon>Burkholderiales</taxon>
        <taxon>Burkholderiaceae</taxon>
        <taxon>Cupriavidus</taxon>
    </lineage>
</organism>
<feature type="domain" description="FAD-binding FR-type" evidence="8">
    <location>
        <begin position="6"/>
        <end position="106"/>
    </location>
</feature>
<dbReference type="EMBL" id="OFSQ01000035">
    <property type="protein sequence ID" value="SOY63127.1"/>
    <property type="molecule type" value="Genomic_DNA"/>
</dbReference>
<dbReference type="CDD" id="cd06185">
    <property type="entry name" value="PDR_like"/>
    <property type="match status" value="1"/>
</dbReference>
<dbReference type="PRINTS" id="PR00409">
    <property type="entry name" value="PHDIOXRDTASE"/>
</dbReference>
<dbReference type="PANTHER" id="PTHR47354:SF1">
    <property type="entry name" value="CARNITINE MONOOXYGENASE REDUCTASE SUBUNIT"/>
    <property type="match status" value="1"/>
</dbReference>
<dbReference type="PROSITE" id="PS51085">
    <property type="entry name" value="2FE2S_FER_2"/>
    <property type="match status" value="1"/>
</dbReference>
<dbReference type="GO" id="GO:0051537">
    <property type="term" value="F:2 iron, 2 sulfur cluster binding"/>
    <property type="evidence" value="ECO:0007669"/>
    <property type="project" value="UniProtKB-KW"/>
</dbReference>
<dbReference type="OrthoDB" id="544091at2"/>
<keyword evidence="2" id="KW-0001">2Fe-2S</keyword>
<keyword evidence="1" id="KW-0285">Flavoprotein</keyword>
<evidence type="ECO:0000256" key="4">
    <source>
        <dbReference type="ARBA" id="ARBA00023002"/>
    </source>
</evidence>
<evidence type="ECO:0000259" key="8">
    <source>
        <dbReference type="PROSITE" id="PS51384"/>
    </source>
</evidence>
<gene>
    <name evidence="9" type="primary">pobB</name>
    <name evidence="9" type="ORF">CBM2587_B60164</name>
</gene>
<dbReference type="Gene3D" id="2.40.30.10">
    <property type="entry name" value="Translation factors"/>
    <property type="match status" value="1"/>
</dbReference>
<dbReference type="Gene3D" id="3.40.50.80">
    <property type="entry name" value="Nucleotide-binding domain of ferredoxin-NADP reductase (FNR) module"/>
    <property type="match status" value="1"/>
</dbReference>
<keyword evidence="3" id="KW-0479">Metal-binding</keyword>
<dbReference type="GO" id="GO:0046872">
    <property type="term" value="F:metal ion binding"/>
    <property type="evidence" value="ECO:0007669"/>
    <property type="project" value="UniProtKB-KW"/>
</dbReference>
<keyword evidence="6" id="KW-0411">Iron-sulfur</keyword>
<dbReference type="SUPFAM" id="SSF54292">
    <property type="entry name" value="2Fe-2S ferredoxin-like"/>
    <property type="match status" value="1"/>
</dbReference>
<keyword evidence="5" id="KW-0408">Iron</keyword>
<evidence type="ECO:0000256" key="6">
    <source>
        <dbReference type="ARBA" id="ARBA00023014"/>
    </source>
</evidence>
<dbReference type="EC" id="1.-.-.-" evidence="9"/>
<dbReference type="PANTHER" id="PTHR47354">
    <property type="entry name" value="NADH OXIDOREDUCTASE HCR"/>
    <property type="match status" value="1"/>
</dbReference>
<dbReference type="RefSeq" id="WP_116358370.1">
    <property type="nucleotide sequence ID" value="NZ_LT976854.1"/>
</dbReference>
<dbReference type="InterPro" id="IPR017927">
    <property type="entry name" value="FAD-bd_FR_type"/>
</dbReference>
<reference evidence="9 10" key="1">
    <citation type="submission" date="2018-01" db="EMBL/GenBank/DDBJ databases">
        <authorList>
            <person name="Clerissi C."/>
        </authorList>
    </citation>
    <scope>NUCLEOTIDE SEQUENCE [LARGE SCALE GENOMIC DNA]</scope>
    <source>
        <strain evidence="9">Cupriavidus sp. LMG 19464</strain>
    </source>
</reference>
<protein>
    <submittedName>
        <fullName evidence="9">Phenoxybenzoate dioxygenase subunit beta</fullName>
        <ecNumber evidence="9">1.-.-.-</ecNumber>
    </submittedName>
</protein>
<dbReference type="SUPFAM" id="SSF63380">
    <property type="entry name" value="Riboflavin synthase domain-like"/>
    <property type="match status" value="1"/>
</dbReference>
<evidence type="ECO:0000259" key="7">
    <source>
        <dbReference type="PROSITE" id="PS51085"/>
    </source>
</evidence>
<dbReference type="AlphaFoldDB" id="A0A975X9M4"/>
<proteinExistence type="predicted"/>
<dbReference type="InterPro" id="IPR039261">
    <property type="entry name" value="FNR_nucleotide-bd"/>
</dbReference>
<keyword evidence="9" id="KW-0223">Dioxygenase</keyword>
<dbReference type="CDD" id="cd00207">
    <property type="entry name" value="fer2"/>
    <property type="match status" value="1"/>
</dbReference>
<dbReference type="InterPro" id="IPR001041">
    <property type="entry name" value="2Fe-2S_ferredoxin-type"/>
</dbReference>
<evidence type="ECO:0000256" key="2">
    <source>
        <dbReference type="ARBA" id="ARBA00022714"/>
    </source>
</evidence>
<dbReference type="Pfam" id="PF00111">
    <property type="entry name" value="Fer2"/>
    <property type="match status" value="1"/>
</dbReference>
<dbReference type="InterPro" id="IPR017938">
    <property type="entry name" value="Riboflavin_synthase-like_b-brl"/>
</dbReference>
<dbReference type="PROSITE" id="PS00197">
    <property type="entry name" value="2FE2S_FER_1"/>
    <property type="match status" value="1"/>
</dbReference>
<evidence type="ECO:0000313" key="9">
    <source>
        <dbReference type="EMBL" id="SOY63127.1"/>
    </source>
</evidence>